<keyword evidence="1" id="KW-1133">Transmembrane helix</keyword>
<proteinExistence type="predicted"/>
<organism evidence="2 3">
    <name type="scientific">Acanthosepion pharaonis</name>
    <name type="common">Pharaoh cuttlefish</name>
    <name type="synonym">Sepia pharaonis</name>
    <dbReference type="NCBI Taxonomy" id="158019"/>
    <lineage>
        <taxon>Eukaryota</taxon>
        <taxon>Metazoa</taxon>
        <taxon>Spiralia</taxon>
        <taxon>Lophotrochozoa</taxon>
        <taxon>Mollusca</taxon>
        <taxon>Cephalopoda</taxon>
        <taxon>Coleoidea</taxon>
        <taxon>Decapodiformes</taxon>
        <taxon>Sepiida</taxon>
        <taxon>Sepiina</taxon>
        <taxon>Sepiidae</taxon>
        <taxon>Acanthosepion</taxon>
    </lineage>
</organism>
<comment type="caution">
    <text evidence="2">The sequence shown here is derived from an EMBL/GenBank/DDBJ whole genome shotgun (WGS) entry which is preliminary data.</text>
</comment>
<feature type="transmembrane region" description="Helical" evidence="1">
    <location>
        <begin position="74"/>
        <end position="93"/>
    </location>
</feature>
<keyword evidence="3" id="KW-1185">Reference proteome</keyword>
<feature type="transmembrane region" description="Helical" evidence="1">
    <location>
        <begin position="315"/>
        <end position="334"/>
    </location>
</feature>
<feature type="transmembrane region" description="Helical" evidence="1">
    <location>
        <begin position="223"/>
        <end position="240"/>
    </location>
</feature>
<name>A0A812D3I1_ACAPH</name>
<keyword evidence="1" id="KW-0472">Membrane</keyword>
<dbReference type="Proteomes" id="UP000597762">
    <property type="component" value="Unassembled WGS sequence"/>
</dbReference>
<feature type="transmembrane region" description="Helical" evidence="1">
    <location>
        <begin position="99"/>
        <end position="121"/>
    </location>
</feature>
<keyword evidence="1" id="KW-0812">Transmembrane</keyword>
<feature type="transmembrane region" description="Helical" evidence="1">
    <location>
        <begin position="162"/>
        <end position="184"/>
    </location>
</feature>
<evidence type="ECO:0000256" key="1">
    <source>
        <dbReference type="SAM" id="Phobius"/>
    </source>
</evidence>
<accession>A0A812D3I1</accession>
<feature type="transmembrane region" description="Helical" evidence="1">
    <location>
        <begin position="340"/>
        <end position="359"/>
    </location>
</feature>
<sequence length="386" mass="45229">MNSFFINFCLSVSLSLSLTHLFSLLQFLLFLLHYLFYYKFSSCPLFNFFFFSLSGSFVSSVSLLISFSFLALSFVIGFFCLFFFIISTFFFFFSLLRNIILFLFLFSSSAFVSSVPFDLCFFCLSFDVFFHLILFLFSPNIFSLLQFLLFLLHYLLTFKKPLIGFFCLFSLYNFYLLHSLFFFLEIYSHSFQFLFLSLWLAFFFCLSFDVFFHLILFLFSPNIFSLLQFPLSLALSFLTFKNLSLVSSKYIVTLFNFFSLSLWLALFSSVSLLMYFSSNSLPFSPNIFSLLQFLLFLLHYLLTFKNLSLVSSVSLSLYNFYLLHSLFFLFLEIYSHSFQFLFSLSLASFVSSVSLLMYFSSNSLPFLLIYLSSSVPSLSLALSFDF</sequence>
<feature type="transmembrane region" description="Helical" evidence="1">
    <location>
        <begin position="128"/>
        <end position="156"/>
    </location>
</feature>
<feature type="transmembrane region" description="Helical" evidence="1">
    <location>
        <begin position="12"/>
        <end position="36"/>
    </location>
</feature>
<dbReference type="EMBL" id="CAHIKZ030002811">
    <property type="protein sequence ID" value="CAE1292531.1"/>
    <property type="molecule type" value="Genomic_DNA"/>
</dbReference>
<reference evidence="2" key="1">
    <citation type="submission" date="2021-01" db="EMBL/GenBank/DDBJ databases">
        <authorList>
            <person name="Li R."/>
            <person name="Bekaert M."/>
        </authorList>
    </citation>
    <scope>NUCLEOTIDE SEQUENCE</scope>
    <source>
        <strain evidence="2">Farmed</strain>
    </source>
</reference>
<feature type="transmembrane region" description="Helical" evidence="1">
    <location>
        <begin position="252"/>
        <end position="277"/>
    </location>
</feature>
<dbReference type="AlphaFoldDB" id="A0A812D3I1"/>
<feature type="transmembrane region" description="Helical" evidence="1">
    <location>
        <begin position="196"/>
        <end position="217"/>
    </location>
</feature>
<feature type="transmembrane region" description="Helical" evidence="1">
    <location>
        <begin position="48"/>
        <end position="67"/>
    </location>
</feature>
<gene>
    <name evidence="2" type="ORF">SPHA_49320</name>
</gene>
<evidence type="ECO:0000313" key="3">
    <source>
        <dbReference type="Proteomes" id="UP000597762"/>
    </source>
</evidence>
<protein>
    <submittedName>
        <fullName evidence="2">Uncharacterized protein</fullName>
    </submittedName>
</protein>
<feature type="transmembrane region" description="Helical" evidence="1">
    <location>
        <begin position="283"/>
        <end position="303"/>
    </location>
</feature>
<evidence type="ECO:0000313" key="2">
    <source>
        <dbReference type="EMBL" id="CAE1292531.1"/>
    </source>
</evidence>